<organism evidence="2 3">
    <name type="scientific">Candidatus Dojkabacteria bacterium</name>
    <dbReference type="NCBI Taxonomy" id="2099670"/>
    <lineage>
        <taxon>Bacteria</taxon>
        <taxon>Candidatus Dojkabacteria</taxon>
    </lineage>
</organism>
<sequence>MEDSGFSLKGLFKKVIFWSIIGLFVYYVVIHFGDIENIAKVLHRGNWKILLIAGVLQLLAFIFVGDIFKIL</sequence>
<feature type="transmembrane region" description="Helical" evidence="1">
    <location>
        <begin position="47"/>
        <end position="68"/>
    </location>
</feature>
<feature type="non-terminal residue" evidence="2">
    <location>
        <position position="71"/>
    </location>
</feature>
<evidence type="ECO:0000313" key="2">
    <source>
        <dbReference type="EMBL" id="MCA9375035.1"/>
    </source>
</evidence>
<proteinExistence type="predicted"/>
<comment type="caution">
    <text evidence="2">The sequence shown here is derived from an EMBL/GenBank/DDBJ whole genome shotgun (WGS) entry which is preliminary data.</text>
</comment>
<dbReference type="Proteomes" id="UP000748332">
    <property type="component" value="Unassembled WGS sequence"/>
</dbReference>
<keyword evidence="1" id="KW-0812">Transmembrane</keyword>
<accession>A0A955KWE2</accession>
<dbReference type="AlphaFoldDB" id="A0A955KWE2"/>
<gene>
    <name evidence="2" type="ORF">KC622_01750</name>
</gene>
<name>A0A955KWE2_9BACT</name>
<dbReference type="EMBL" id="JAGQLM010000069">
    <property type="protein sequence ID" value="MCA9375035.1"/>
    <property type="molecule type" value="Genomic_DNA"/>
</dbReference>
<evidence type="ECO:0000313" key="3">
    <source>
        <dbReference type="Proteomes" id="UP000748332"/>
    </source>
</evidence>
<protein>
    <submittedName>
        <fullName evidence="2">Uncharacterized protein</fullName>
    </submittedName>
</protein>
<keyword evidence="1" id="KW-0472">Membrane</keyword>
<keyword evidence="1" id="KW-1133">Transmembrane helix</keyword>
<feature type="transmembrane region" description="Helical" evidence="1">
    <location>
        <begin position="15"/>
        <end position="35"/>
    </location>
</feature>
<evidence type="ECO:0000256" key="1">
    <source>
        <dbReference type="SAM" id="Phobius"/>
    </source>
</evidence>
<reference evidence="2" key="1">
    <citation type="submission" date="2020-04" db="EMBL/GenBank/DDBJ databases">
        <authorList>
            <person name="Zhang T."/>
        </authorList>
    </citation>
    <scope>NUCLEOTIDE SEQUENCE</scope>
    <source>
        <strain evidence="2">HKST-UBA16</strain>
    </source>
</reference>
<reference evidence="2" key="2">
    <citation type="journal article" date="2021" name="Microbiome">
        <title>Successional dynamics and alternative stable states in a saline activated sludge microbial community over 9 years.</title>
        <authorList>
            <person name="Wang Y."/>
            <person name="Ye J."/>
            <person name="Ju F."/>
            <person name="Liu L."/>
            <person name="Boyd J.A."/>
            <person name="Deng Y."/>
            <person name="Parks D.H."/>
            <person name="Jiang X."/>
            <person name="Yin X."/>
            <person name="Woodcroft B.J."/>
            <person name="Tyson G.W."/>
            <person name="Hugenholtz P."/>
            <person name="Polz M.F."/>
            <person name="Zhang T."/>
        </authorList>
    </citation>
    <scope>NUCLEOTIDE SEQUENCE</scope>
    <source>
        <strain evidence="2">HKST-UBA16</strain>
    </source>
</reference>